<dbReference type="Proteomes" id="UP001176960">
    <property type="component" value="Unassembled WGS sequence"/>
</dbReference>
<proteinExistence type="predicted"/>
<reference evidence="1" key="1">
    <citation type="submission" date="2023-03" db="EMBL/GenBank/DDBJ databases">
        <authorList>
            <person name="Cleenwerck I."/>
        </authorList>
    </citation>
    <scope>NUCLEOTIDE SEQUENCE</scope>
    <source>
        <strain evidence="1">LMG 32879</strain>
    </source>
</reference>
<evidence type="ECO:0000313" key="2">
    <source>
        <dbReference type="Proteomes" id="UP001176960"/>
    </source>
</evidence>
<name>A0AA35VBR9_9PROT</name>
<accession>A0AA35VBR9</accession>
<evidence type="ECO:0000313" key="1">
    <source>
        <dbReference type="EMBL" id="CAI9121342.1"/>
    </source>
</evidence>
<gene>
    <name evidence="1" type="ORF">LMG32879_002189</name>
</gene>
<dbReference type="EMBL" id="CATKSH010000013">
    <property type="protein sequence ID" value="CAI9121342.1"/>
    <property type="molecule type" value="Genomic_DNA"/>
</dbReference>
<organism evidence="1 2">
    <name type="scientific">Brytella acorum</name>
    <dbReference type="NCBI Taxonomy" id="2959299"/>
    <lineage>
        <taxon>Bacteria</taxon>
        <taxon>Pseudomonadati</taxon>
        <taxon>Pseudomonadota</taxon>
        <taxon>Alphaproteobacteria</taxon>
        <taxon>Acetobacterales</taxon>
        <taxon>Acetobacteraceae</taxon>
        <taxon>Brytella</taxon>
    </lineage>
</organism>
<comment type="caution">
    <text evidence="1">The sequence shown here is derived from an EMBL/GenBank/DDBJ whole genome shotgun (WGS) entry which is preliminary data.</text>
</comment>
<sequence>MRLPGVDRRTYAAQASDGGVLWHIGDGTDEDPEWRLDTLMGCLGLIVEEPLSVERLRARWKREQGSENLPTIVVAHQLCDAVGLLRPVVNADESFRNLVALRGAAIAQAAFSFTSPTMALLRTAVEHASYLDRLPEWLDDLGWSELVAIAKKRDTAAQAVMCGHAFVEGEVSHDLVIRLREPRHAT</sequence>
<keyword evidence="2" id="KW-1185">Reference proteome</keyword>
<dbReference type="RefSeq" id="WP_289842811.1">
    <property type="nucleotide sequence ID" value="NZ_CATKSH010000013.1"/>
</dbReference>
<protein>
    <submittedName>
        <fullName evidence="1">Uncharacterized protein</fullName>
    </submittedName>
</protein>
<dbReference type="AlphaFoldDB" id="A0AA35VBR9"/>